<sequence length="518" mass="58820">MGQILIICIMVFGITKAEKNQMRTRSFQIIIQDTNQVQMCVSNYGKFGQTTSMNSGCWWPKGSGQSYIFGAGFWFSTIDSVTGDTLVTTGYEPYGGASECAPGLSGMAPQNQYAIIYTNPDNWPPPAWVFPMAPQELLSHQDSWCCFNDSDYTYHIPGDTSIGIEIYQSVYEWTYPLLENMTFFKYEFKNVTDRTLHQCYVGVLTDCDIGDEAFGNDLCTAIPGRFFVISGDSIWVDNLAFQWQESPETGWDSFPGVIGFDLLQTPFDLQWGQDKDQDGIPDQYERDSAYYWANVPPEFWDVDNDGVPDWRDPSENPQLEMTAFKRFTLGSTPNTDPQRYLLLAGYNLNGQYQPFDTIIPPPNDQRFLMSAGPFDLPPDSIITIVFCIIFAYWKNHYQTPDTAIVLIDKLAQTFYDMNWSLGIQERQPQRQGKINLSIFPNPARNCATARFHLQEPAFASLKLYNILGQMVKNVFNGYQQSGEHNIKFNTAGLPSGTYFLMLEIKDCKCSKVVTILSN</sequence>
<organism evidence="2">
    <name type="scientific">candidate division WOR-3 bacterium</name>
    <dbReference type="NCBI Taxonomy" id="2052148"/>
    <lineage>
        <taxon>Bacteria</taxon>
        <taxon>Bacteria division WOR-3</taxon>
    </lineage>
</organism>
<accession>A0A7C4XVG3</accession>
<dbReference type="AlphaFoldDB" id="A0A7C4XVG3"/>
<proteinExistence type="predicted"/>
<evidence type="ECO:0000259" key="1">
    <source>
        <dbReference type="Pfam" id="PF18962"/>
    </source>
</evidence>
<evidence type="ECO:0000313" key="2">
    <source>
        <dbReference type="EMBL" id="HGV98159.1"/>
    </source>
</evidence>
<dbReference type="EMBL" id="DTGZ01000141">
    <property type="protein sequence ID" value="HGV98159.1"/>
    <property type="molecule type" value="Genomic_DNA"/>
</dbReference>
<feature type="domain" description="Secretion system C-terminal sorting" evidence="1">
    <location>
        <begin position="438"/>
        <end position="511"/>
    </location>
</feature>
<comment type="caution">
    <text evidence="2">The sequence shown here is derived from an EMBL/GenBank/DDBJ whole genome shotgun (WGS) entry which is preliminary data.</text>
</comment>
<dbReference type="InterPro" id="IPR026444">
    <property type="entry name" value="Secre_tail"/>
</dbReference>
<gene>
    <name evidence="2" type="ORF">ENV60_07680</name>
</gene>
<dbReference type="Pfam" id="PF18962">
    <property type="entry name" value="Por_Secre_tail"/>
    <property type="match status" value="1"/>
</dbReference>
<dbReference type="NCBIfam" id="TIGR04183">
    <property type="entry name" value="Por_Secre_tail"/>
    <property type="match status" value="1"/>
</dbReference>
<reference evidence="2" key="1">
    <citation type="journal article" date="2020" name="mSystems">
        <title>Genome- and Community-Level Interaction Insights into Carbon Utilization and Element Cycling Functions of Hydrothermarchaeota in Hydrothermal Sediment.</title>
        <authorList>
            <person name="Zhou Z."/>
            <person name="Liu Y."/>
            <person name="Xu W."/>
            <person name="Pan J."/>
            <person name="Luo Z.H."/>
            <person name="Li M."/>
        </authorList>
    </citation>
    <scope>NUCLEOTIDE SEQUENCE [LARGE SCALE GENOMIC DNA]</scope>
    <source>
        <strain evidence="2">SpSt-774</strain>
    </source>
</reference>
<name>A0A7C4XVG3_UNCW3</name>
<protein>
    <submittedName>
        <fullName evidence="2">T9SS type A sorting domain-containing protein</fullName>
    </submittedName>
</protein>